<dbReference type="EMBL" id="KZ678747">
    <property type="protein sequence ID" value="PSR75745.1"/>
    <property type="molecule type" value="Genomic_DNA"/>
</dbReference>
<dbReference type="InParanoid" id="A0A2T2ZT37"/>
<feature type="compositionally biased region" description="Basic and acidic residues" evidence="1">
    <location>
        <begin position="17"/>
        <end position="26"/>
    </location>
</feature>
<evidence type="ECO:0000256" key="1">
    <source>
        <dbReference type="SAM" id="MobiDB-lite"/>
    </source>
</evidence>
<reference evidence="3 4" key="1">
    <citation type="journal article" date="2018" name="Mycol. Prog.">
        <title>Coniella lustricola, a new species from submerged detritus.</title>
        <authorList>
            <person name="Raudabaugh D.B."/>
            <person name="Iturriaga T."/>
            <person name="Carver A."/>
            <person name="Mondo S."/>
            <person name="Pangilinan J."/>
            <person name="Lipzen A."/>
            <person name="He G."/>
            <person name="Amirebrahimi M."/>
            <person name="Grigoriev I.V."/>
            <person name="Miller A.N."/>
        </authorList>
    </citation>
    <scope>NUCLEOTIDE SEQUENCE [LARGE SCALE GENOMIC DNA]</scope>
    <source>
        <strain evidence="3 4">B22-T-1</strain>
    </source>
</reference>
<protein>
    <submittedName>
        <fullName evidence="3">Uncharacterized protein</fullName>
    </submittedName>
</protein>
<name>A0A2T2ZT37_9PEZI</name>
<sequence>MAEPTFTRNYAKLSAERVEGASDGSRRRGSSKNNGQAPCQAQKGFVWGPLALRFSLATAGQRLVVEKRQRPYEFPESLYLVTRFSTCIHLGMFTRSGPCQGRNRSQSGNLGKPDIASAVLANTILTICLLFIFVSKHIDLVPVLSRSHQPSKSKPRGVACNPSRVFA</sequence>
<evidence type="ECO:0000256" key="2">
    <source>
        <dbReference type="SAM" id="Phobius"/>
    </source>
</evidence>
<evidence type="ECO:0000313" key="3">
    <source>
        <dbReference type="EMBL" id="PSR75745.1"/>
    </source>
</evidence>
<dbReference type="AlphaFoldDB" id="A0A2T2ZT37"/>
<feature type="region of interest" description="Disordered" evidence="1">
    <location>
        <begin position="147"/>
        <end position="167"/>
    </location>
</feature>
<keyword evidence="2" id="KW-0812">Transmembrane</keyword>
<evidence type="ECO:0000313" key="4">
    <source>
        <dbReference type="Proteomes" id="UP000241462"/>
    </source>
</evidence>
<proteinExistence type="predicted"/>
<keyword evidence="2" id="KW-1133">Transmembrane helix</keyword>
<accession>A0A2T2ZT37</accession>
<feature type="region of interest" description="Disordered" evidence="1">
    <location>
        <begin position="17"/>
        <end position="40"/>
    </location>
</feature>
<dbReference type="Proteomes" id="UP000241462">
    <property type="component" value="Unassembled WGS sequence"/>
</dbReference>
<feature type="transmembrane region" description="Helical" evidence="2">
    <location>
        <begin position="115"/>
        <end position="134"/>
    </location>
</feature>
<keyword evidence="4" id="KW-1185">Reference proteome</keyword>
<gene>
    <name evidence="3" type="ORF">BD289DRAFT_185453</name>
</gene>
<keyword evidence="2" id="KW-0472">Membrane</keyword>
<organism evidence="3 4">
    <name type="scientific">Coniella lustricola</name>
    <dbReference type="NCBI Taxonomy" id="2025994"/>
    <lineage>
        <taxon>Eukaryota</taxon>
        <taxon>Fungi</taxon>
        <taxon>Dikarya</taxon>
        <taxon>Ascomycota</taxon>
        <taxon>Pezizomycotina</taxon>
        <taxon>Sordariomycetes</taxon>
        <taxon>Sordariomycetidae</taxon>
        <taxon>Diaporthales</taxon>
        <taxon>Schizoparmaceae</taxon>
        <taxon>Coniella</taxon>
    </lineage>
</organism>